<dbReference type="SUPFAM" id="SSF53474">
    <property type="entry name" value="alpha/beta-Hydrolases"/>
    <property type="match status" value="1"/>
</dbReference>
<reference evidence="1 2" key="1">
    <citation type="submission" date="2020-09" db="EMBL/GenBank/DDBJ databases">
        <title>Paenibacillus sp. strain PR3 16S rRNA gene Genome sequencing and assembly.</title>
        <authorList>
            <person name="Kim J."/>
        </authorList>
    </citation>
    <scope>NUCLEOTIDE SEQUENCE [LARGE SCALE GENOMIC DNA]</scope>
    <source>
        <strain evidence="1 2">PR3</strain>
    </source>
</reference>
<protein>
    <submittedName>
        <fullName evidence="1">Alpha/beta hydrolase</fullName>
    </submittedName>
</protein>
<sequence length="293" mass="32730">MQRIRLSNHSEIEVGLAGDTACPIIMLPVAKRSVYGEEAETLKLWGVDPELGKHLVDGLADAFQVLYFDYEGHLFQHPAKQLTADHIANDFLHIADQMNISRFSYYGYSWLALAGLQLAIRTDRLDSLIMGGFPPYGGPYEEMLAVTRHTHRQAMANLADQAEAAPQSTSTMAPEEIDWNNIKVTINPLVTQQFVTLYESLAGFDDRSIQSQLNMPRLAFAGEKDTIVYGEAFGHETVDIAGQLLKNAAQLRQHGWDIERLEGSHMDHTQAMQPTTVLPLIKPWLMKQLGIGD</sequence>
<proteinExistence type="predicted"/>
<gene>
    <name evidence="1" type="ORF">H8B09_27425</name>
</gene>
<dbReference type="Gene3D" id="3.40.50.1820">
    <property type="entry name" value="alpha/beta hydrolase"/>
    <property type="match status" value="1"/>
</dbReference>
<dbReference type="Proteomes" id="UP000609346">
    <property type="component" value="Unassembled WGS sequence"/>
</dbReference>
<evidence type="ECO:0000313" key="2">
    <source>
        <dbReference type="Proteomes" id="UP000609346"/>
    </source>
</evidence>
<dbReference type="EMBL" id="JACXZA010000009">
    <property type="protein sequence ID" value="MBD3922515.1"/>
    <property type="molecule type" value="Genomic_DNA"/>
</dbReference>
<dbReference type="GO" id="GO:0016787">
    <property type="term" value="F:hydrolase activity"/>
    <property type="evidence" value="ECO:0007669"/>
    <property type="project" value="UniProtKB-KW"/>
</dbReference>
<keyword evidence="1" id="KW-0378">Hydrolase</keyword>
<name>A0ABR8N5P5_9BACL</name>
<evidence type="ECO:0000313" key="1">
    <source>
        <dbReference type="EMBL" id="MBD3922515.1"/>
    </source>
</evidence>
<comment type="caution">
    <text evidence="1">The sequence shown here is derived from an EMBL/GenBank/DDBJ whole genome shotgun (WGS) entry which is preliminary data.</text>
</comment>
<keyword evidence="2" id="KW-1185">Reference proteome</keyword>
<accession>A0ABR8N5P5</accession>
<dbReference type="InterPro" id="IPR029058">
    <property type="entry name" value="AB_hydrolase_fold"/>
</dbReference>
<organism evidence="1 2">
    <name type="scientific">Paenibacillus terricola</name>
    <dbReference type="NCBI Taxonomy" id="2763503"/>
    <lineage>
        <taxon>Bacteria</taxon>
        <taxon>Bacillati</taxon>
        <taxon>Bacillota</taxon>
        <taxon>Bacilli</taxon>
        <taxon>Bacillales</taxon>
        <taxon>Paenibacillaceae</taxon>
        <taxon>Paenibacillus</taxon>
    </lineage>
</organism>